<evidence type="ECO:0000313" key="1">
    <source>
        <dbReference type="EMBL" id="ETM36323.1"/>
    </source>
</evidence>
<organism evidence="1">
    <name type="scientific">Phytophthora nicotianae</name>
    <name type="common">Potato buckeye rot agent</name>
    <name type="synonym">Phytophthora parasitica</name>
    <dbReference type="NCBI Taxonomy" id="4792"/>
    <lineage>
        <taxon>Eukaryota</taxon>
        <taxon>Sar</taxon>
        <taxon>Stramenopiles</taxon>
        <taxon>Oomycota</taxon>
        <taxon>Peronosporomycetes</taxon>
        <taxon>Peronosporales</taxon>
        <taxon>Peronosporaceae</taxon>
        <taxon>Phytophthora</taxon>
    </lineage>
</organism>
<dbReference type="AlphaFoldDB" id="W2ML01"/>
<dbReference type="EMBL" id="KI695331">
    <property type="protein sequence ID" value="ETM36323.1"/>
    <property type="molecule type" value="Genomic_DNA"/>
</dbReference>
<reference evidence="1" key="1">
    <citation type="submission" date="2013-11" db="EMBL/GenBank/DDBJ databases">
        <title>The Genome Sequence of Phytophthora parasitica IAC_01/95.</title>
        <authorList>
            <consortium name="The Broad Institute Genomics Platform"/>
            <person name="Russ C."/>
            <person name="Tyler B."/>
            <person name="Panabieres F."/>
            <person name="Shan W."/>
            <person name="Tripathy S."/>
            <person name="Grunwald N."/>
            <person name="Machado M."/>
            <person name="Johnson C.S."/>
            <person name="Arredondo F."/>
            <person name="Hong C."/>
            <person name="Coffey M."/>
            <person name="Young S.K."/>
            <person name="Zeng Q."/>
            <person name="Gargeya S."/>
            <person name="Fitzgerald M."/>
            <person name="Abouelleil A."/>
            <person name="Alvarado L."/>
            <person name="Chapman S.B."/>
            <person name="Gainer-Dewar J."/>
            <person name="Goldberg J."/>
            <person name="Griggs A."/>
            <person name="Gujja S."/>
            <person name="Hansen M."/>
            <person name="Howarth C."/>
            <person name="Imamovic A."/>
            <person name="Ireland A."/>
            <person name="Larimer J."/>
            <person name="McCowan C."/>
            <person name="Murphy C."/>
            <person name="Pearson M."/>
            <person name="Poon T.W."/>
            <person name="Priest M."/>
            <person name="Roberts A."/>
            <person name="Saif S."/>
            <person name="Shea T."/>
            <person name="Sykes S."/>
            <person name="Wortman J."/>
            <person name="Nusbaum C."/>
            <person name="Birren B."/>
        </authorList>
    </citation>
    <scope>NUCLEOTIDE SEQUENCE [LARGE SCALE GENOMIC DNA]</scope>
    <source>
        <strain evidence="1">IAC_01/95</strain>
    </source>
</reference>
<sequence>MPKRIVWTELALASEAGEGESILEHLKALDISESNTLVCTYKSETCREASDVPSSWRGKLLTCLTTSRVSIYESGAHKTMLASPKRKKKLTSAQKTYCKEMAAHHLRPQRIRCALAHKFDTSLENLPPLQVVQNFVNHCTRSSLQNHDRVDEIRDCVHERVFTGAEALDQSFMFAWGNSDGKSVVGNGSDERPFVVGISVTGLHASGYM</sequence>
<gene>
    <name evidence="1" type="ORF">L914_16953</name>
</gene>
<accession>W2ML01</accession>
<dbReference type="Proteomes" id="UP000054532">
    <property type="component" value="Unassembled WGS sequence"/>
</dbReference>
<name>W2ML01_PHYNI</name>
<protein>
    <submittedName>
        <fullName evidence="1">Uncharacterized protein</fullName>
    </submittedName>
</protein>
<proteinExistence type="predicted"/>